<evidence type="ECO:0000256" key="8">
    <source>
        <dbReference type="PROSITE-ProRule" id="PRU00284"/>
    </source>
</evidence>
<dbReference type="Pfam" id="PF00015">
    <property type="entry name" value="MCPsignal"/>
    <property type="match status" value="1"/>
</dbReference>
<evidence type="ECO:0000313" key="13">
    <source>
        <dbReference type="EMBL" id="SDS87992.1"/>
    </source>
</evidence>
<evidence type="ECO:0000256" key="9">
    <source>
        <dbReference type="SAM" id="Coils"/>
    </source>
</evidence>
<dbReference type="GO" id="GO:0007165">
    <property type="term" value="P:signal transduction"/>
    <property type="evidence" value="ECO:0007669"/>
    <property type="project" value="UniProtKB-KW"/>
</dbReference>
<dbReference type="Pfam" id="PF16591">
    <property type="entry name" value="HBM"/>
    <property type="match status" value="1"/>
</dbReference>
<dbReference type="FunFam" id="1.10.287.950:FF:000001">
    <property type="entry name" value="Methyl-accepting chemotaxis sensory transducer"/>
    <property type="match status" value="1"/>
</dbReference>
<dbReference type="PROSITE" id="PS51753">
    <property type="entry name" value="HBM"/>
    <property type="match status" value="1"/>
</dbReference>
<organism evidence="13 14">
    <name type="scientific">Halopseudomonas litoralis</name>
    <dbReference type="NCBI Taxonomy" id="797277"/>
    <lineage>
        <taxon>Bacteria</taxon>
        <taxon>Pseudomonadati</taxon>
        <taxon>Pseudomonadota</taxon>
        <taxon>Gammaproteobacteria</taxon>
        <taxon>Pseudomonadales</taxon>
        <taxon>Pseudomonadaceae</taxon>
        <taxon>Halopseudomonas</taxon>
    </lineage>
</organism>
<dbReference type="InterPro" id="IPR032255">
    <property type="entry name" value="HBM"/>
</dbReference>
<gene>
    <name evidence="13" type="ORF">SAMN05216198_3035</name>
</gene>
<evidence type="ECO:0000313" key="14">
    <source>
        <dbReference type="Proteomes" id="UP000243426"/>
    </source>
</evidence>
<keyword evidence="3" id="KW-0812">Transmembrane</keyword>
<dbReference type="SMART" id="SM00304">
    <property type="entry name" value="HAMP"/>
    <property type="match status" value="2"/>
</dbReference>
<dbReference type="GO" id="GO:0006935">
    <property type="term" value="P:chemotaxis"/>
    <property type="evidence" value="ECO:0007669"/>
    <property type="project" value="UniProtKB-KW"/>
</dbReference>
<evidence type="ECO:0000259" key="11">
    <source>
        <dbReference type="PROSITE" id="PS50885"/>
    </source>
</evidence>
<dbReference type="GO" id="GO:0016020">
    <property type="term" value="C:membrane"/>
    <property type="evidence" value="ECO:0007669"/>
    <property type="project" value="UniProtKB-SubCell"/>
</dbReference>
<dbReference type="CDD" id="cd06225">
    <property type="entry name" value="HAMP"/>
    <property type="match status" value="1"/>
</dbReference>
<sequence>MIEDGKRAGDLARLENALSKLRITRMQYLAANGDEAIASQVQGMLDAFGAEQRRLVNELAHATDRDMAQPLPGIIDDYQRSLNNMHAAFNSRNAALQEMNQQASQMVASLDELERAAAQSEDPLLIQAADAFSDSFTQLRFNIRLVMTEGSAEAQQALERAVETTSAAIGRIERQPLGGRPGAVNQAKQILAAYLAQQERFEAGTRQIAQARKENAVQGADIMRITEQLRQAQLQRGDEQATATRSLQVIVTLLALLVGSVSAVLITRQITRPLNDTLQSLQRIADGDLAQSPPVTRRDEFGALQLGVQSMADNLRELIGGIRDSVTQIASAAEELSAVTEQTRVGVNSQKEETDQVATAMQEMSATVHEVARNAEQASQAATGADGEARNGDKVVNEAISQIERLAEEVARSTEAMELLKQESSKIGTVMDVIKTVADQTNLLALNAAIEAARAGEAGRGFAVVADEVRSLAQRTQQSTEEIEALVAAVHSGTQQVASRLTSSHALAGSSVELTRTAGTALSSITESVSNIQSMNQQIAAAAEQQSAVAEEISRSVVNVRDVAEQSATGSDQTAASSIELARLGNELQVMVSRFQV</sequence>
<keyword evidence="6 8" id="KW-0807">Transducer</keyword>
<dbReference type="InterPro" id="IPR004089">
    <property type="entry name" value="MCPsignal_dom"/>
</dbReference>
<evidence type="ECO:0000259" key="10">
    <source>
        <dbReference type="PROSITE" id="PS50111"/>
    </source>
</evidence>
<dbReference type="AlphaFoldDB" id="A0A1H1VTE2"/>
<dbReference type="Proteomes" id="UP000243426">
    <property type="component" value="Chromosome I"/>
</dbReference>
<dbReference type="SMART" id="SM01358">
    <property type="entry name" value="HBM"/>
    <property type="match status" value="1"/>
</dbReference>
<evidence type="ECO:0000256" key="4">
    <source>
        <dbReference type="ARBA" id="ARBA00022989"/>
    </source>
</evidence>
<dbReference type="PRINTS" id="PR00260">
    <property type="entry name" value="CHEMTRNSDUCR"/>
</dbReference>
<evidence type="ECO:0000256" key="6">
    <source>
        <dbReference type="ARBA" id="ARBA00023224"/>
    </source>
</evidence>
<dbReference type="Pfam" id="PF00672">
    <property type="entry name" value="HAMP"/>
    <property type="match status" value="1"/>
</dbReference>
<protein>
    <submittedName>
        <fullName evidence="13">Methyl-accepting chemotaxis protein</fullName>
    </submittedName>
</protein>
<keyword evidence="2" id="KW-0145">Chemotaxis</keyword>
<dbReference type="PANTHER" id="PTHR32089:SF120">
    <property type="entry name" value="METHYL-ACCEPTING CHEMOTAXIS PROTEIN TLPQ"/>
    <property type="match status" value="1"/>
</dbReference>
<keyword evidence="5" id="KW-0472">Membrane</keyword>
<feature type="domain" description="Methyl-accepting transducer" evidence="10">
    <location>
        <begin position="325"/>
        <end position="561"/>
    </location>
</feature>
<evidence type="ECO:0000259" key="12">
    <source>
        <dbReference type="PROSITE" id="PS51753"/>
    </source>
</evidence>
<evidence type="ECO:0000256" key="3">
    <source>
        <dbReference type="ARBA" id="ARBA00022692"/>
    </source>
</evidence>
<keyword evidence="9" id="KW-0175">Coiled coil</keyword>
<comment type="subcellular location">
    <subcellularLocation>
        <location evidence="1">Membrane</location>
        <topology evidence="1">Multi-pass membrane protein</topology>
    </subcellularLocation>
</comment>
<proteinExistence type="inferred from homology"/>
<feature type="domain" description="HAMP" evidence="11">
    <location>
        <begin position="268"/>
        <end position="320"/>
    </location>
</feature>
<keyword evidence="4" id="KW-1133">Transmembrane helix</keyword>
<feature type="coiled-coil region" evidence="9">
    <location>
        <begin position="396"/>
        <end position="423"/>
    </location>
</feature>
<dbReference type="EMBL" id="LT629748">
    <property type="protein sequence ID" value="SDS87992.1"/>
    <property type="molecule type" value="Genomic_DNA"/>
</dbReference>
<feature type="domain" description="HBM" evidence="12">
    <location>
        <begin position="3"/>
        <end position="241"/>
    </location>
</feature>
<dbReference type="InterPro" id="IPR003660">
    <property type="entry name" value="HAMP_dom"/>
</dbReference>
<comment type="similarity">
    <text evidence="7">Belongs to the methyl-accepting chemotaxis (MCP) protein family.</text>
</comment>
<dbReference type="SMART" id="SM00283">
    <property type="entry name" value="MA"/>
    <property type="match status" value="1"/>
</dbReference>
<dbReference type="Gene3D" id="1.10.287.950">
    <property type="entry name" value="Methyl-accepting chemotaxis protein"/>
    <property type="match status" value="1"/>
</dbReference>
<evidence type="ECO:0000256" key="5">
    <source>
        <dbReference type="ARBA" id="ARBA00023136"/>
    </source>
</evidence>
<accession>A0A1H1VTE2</accession>
<evidence type="ECO:0000256" key="1">
    <source>
        <dbReference type="ARBA" id="ARBA00004141"/>
    </source>
</evidence>
<dbReference type="PANTHER" id="PTHR32089">
    <property type="entry name" value="METHYL-ACCEPTING CHEMOTAXIS PROTEIN MCPB"/>
    <property type="match status" value="1"/>
</dbReference>
<dbReference type="Gene3D" id="1.20.1440.210">
    <property type="match status" value="2"/>
</dbReference>
<dbReference type="PROSITE" id="PS50111">
    <property type="entry name" value="CHEMOTAXIS_TRANSDUC_2"/>
    <property type="match status" value="1"/>
</dbReference>
<reference evidence="14" key="1">
    <citation type="submission" date="2016-10" db="EMBL/GenBank/DDBJ databases">
        <authorList>
            <person name="Varghese N."/>
            <person name="Submissions S."/>
        </authorList>
    </citation>
    <scope>NUCLEOTIDE SEQUENCE [LARGE SCALE GENOMIC DNA]</scope>
    <source>
        <strain evidence="14">2SM5</strain>
    </source>
</reference>
<dbReference type="PROSITE" id="PS50885">
    <property type="entry name" value="HAMP"/>
    <property type="match status" value="1"/>
</dbReference>
<dbReference type="SUPFAM" id="SSF58104">
    <property type="entry name" value="Methyl-accepting chemotaxis protein (MCP) signaling domain"/>
    <property type="match status" value="1"/>
</dbReference>
<dbReference type="GO" id="GO:0004888">
    <property type="term" value="F:transmembrane signaling receptor activity"/>
    <property type="evidence" value="ECO:0007669"/>
    <property type="project" value="InterPro"/>
</dbReference>
<evidence type="ECO:0000256" key="2">
    <source>
        <dbReference type="ARBA" id="ARBA00022500"/>
    </source>
</evidence>
<dbReference type="STRING" id="797277.SAMN05216198_3035"/>
<dbReference type="InterPro" id="IPR004090">
    <property type="entry name" value="Chemotax_Me-accpt_rcpt"/>
</dbReference>
<name>A0A1H1VTE2_9GAMM</name>
<evidence type="ECO:0000256" key="7">
    <source>
        <dbReference type="ARBA" id="ARBA00029447"/>
    </source>
</evidence>
<keyword evidence="14" id="KW-1185">Reference proteome</keyword>